<organism evidence="2 3">
    <name type="scientific">Flavobacterium chungbukense</name>
    <dbReference type="NCBI Taxonomy" id="877464"/>
    <lineage>
        <taxon>Bacteria</taxon>
        <taxon>Pseudomonadati</taxon>
        <taxon>Bacteroidota</taxon>
        <taxon>Flavobacteriia</taxon>
        <taxon>Flavobacteriales</taxon>
        <taxon>Flavobacteriaceae</taxon>
        <taxon>Flavobacterium</taxon>
    </lineage>
</organism>
<protein>
    <submittedName>
        <fullName evidence="2">Uncharacterized protein</fullName>
    </submittedName>
</protein>
<evidence type="ECO:0000256" key="1">
    <source>
        <dbReference type="SAM" id="Phobius"/>
    </source>
</evidence>
<proteinExistence type="predicted"/>
<dbReference type="Proteomes" id="UP001501333">
    <property type="component" value="Unassembled WGS sequence"/>
</dbReference>
<reference evidence="3" key="1">
    <citation type="journal article" date="2019" name="Int. J. Syst. Evol. Microbiol.">
        <title>The Global Catalogue of Microorganisms (GCM) 10K type strain sequencing project: providing services to taxonomists for standard genome sequencing and annotation.</title>
        <authorList>
            <consortium name="The Broad Institute Genomics Platform"/>
            <consortium name="The Broad Institute Genome Sequencing Center for Infectious Disease"/>
            <person name="Wu L."/>
            <person name="Ma J."/>
        </authorList>
    </citation>
    <scope>NUCLEOTIDE SEQUENCE [LARGE SCALE GENOMIC DNA]</scope>
    <source>
        <strain evidence="3">JCM 17386</strain>
    </source>
</reference>
<name>A0ABP7Y3V2_9FLAO</name>
<accession>A0ABP7Y3V2</accession>
<keyword evidence="1" id="KW-0812">Transmembrane</keyword>
<evidence type="ECO:0000313" key="3">
    <source>
        <dbReference type="Proteomes" id="UP001501333"/>
    </source>
</evidence>
<keyword evidence="1" id="KW-0472">Membrane</keyword>
<sequence length="206" mass="24089">MKISDNLEKLLPFGYLFLIIMGILKDSIYYHLFGINILKYSTIMDILISPIAEFTSNPIILFSIISLFVLHYYLPDYLLKNKEKKFIQKSFELKPTDLLSIEEAKNYYNGIAIKFLATFLLSFFLGYGFAGGYMGRQKIKNNDLDYIYKLDFNEGDSKEVYLIGNNSLYYFYLIKGDKHIQISPVSSIKNIEMTKNRIIDKDFPFF</sequence>
<comment type="caution">
    <text evidence="2">The sequence shown here is derived from an EMBL/GenBank/DDBJ whole genome shotgun (WGS) entry which is preliminary data.</text>
</comment>
<keyword evidence="3" id="KW-1185">Reference proteome</keyword>
<evidence type="ECO:0000313" key="2">
    <source>
        <dbReference type="EMBL" id="GAA4130341.1"/>
    </source>
</evidence>
<feature type="transmembrane region" description="Helical" evidence="1">
    <location>
        <begin position="107"/>
        <end position="130"/>
    </location>
</feature>
<feature type="transmembrane region" description="Helical" evidence="1">
    <location>
        <begin position="54"/>
        <end position="74"/>
    </location>
</feature>
<keyword evidence="1" id="KW-1133">Transmembrane helix</keyword>
<gene>
    <name evidence="2" type="ORF">GCM10022250_21130</name>
</gene>
<dbReference type="EMBL" id="BAABAO010000006">
    <property type="protein sequence ID" value="GAA4130341.1"/>
    <property type="molecule type" value="Genomic_DNA"/>
</dbReference>
<feature type="transmembrane region" description="Helical" evidence="1">
    <location>
        <begin position="12"/>
        <end position="33"/>
    </location>
</feature>
<dbReference type="RefSeq" id="WP_229355963.1">
    <property type="nucleotide sequence ID" value="NZ_BAABAO010000006.1"/>
</dbReference>